<name>A0A6B0UKK6_IXORI</name>
<protein>
    <submittedName>
        <fullName evidence="1">Putative secreted protein</fullName>
    </submittedName>
</protein>
<reference evidence="1" key="1">
    <citation type="submission" date="2019-12" db="EMBL/GenBank/DDBJ databases">
        <title>An insight into the sialome of adult female Ixodes ricinus ticks feeding for 6 days.</title>
        <authorList>
            <person name="Perner J."/>
            <person name="Ribeiro J.M.C."/>
        </authorList>
    </citation>
    <scope>NUCLEOTIDE SEQUENCE</scope>
    <source>
        <strain evidence="1">Semi-engorged</strain>
        <tissue evidence="1">Salivary glands</tissue>
    </source>
</reference>
<proteinExistence type="predicted"/>
<evidence type="ECO:0000313" key="1">
    <source>
        <dbReference type="EMBL" id="MXU90206.1"/>
    </source>
</evidence>
<dbReference type="AlphaFoldDB" id="A0A6B0UKK6"/>
<organism evidence="1">
    <name type="scientific">Ixodes ricinus</name>
    <name type="common">Common tick</name>
    <name type="synonym">Acarus ricinus</name>
    <dbReference type="NCBI Taxonomy" id="34613"/>
    <lineage>
        <taxon>Eukaryota</taxon>
        <taxon>Metazoa</taxon>
        <taxon>Ecdysozoa</taxon>
        <taxon>Arthropoda</taxon>
        <taxon>Chelicerata</taxon>
        <taxon>Arachnida</taxon>
        <taxon>Acari</taxon>
        <taxon>Parasitiformes</taxon>
        <taxon>Ixodida</taxon>
        <taxon>Ixodoidea</taxon>
        <taxon>Ixodidae</taxon>
        <taxon>Ixodinae</taxon>
        <taxon>Ixodes</taxon>
    </lineage>
</organism>
<accession>A0A6B0UKK6</accession>
<sequence length="113" mass="12914">MRTTGHLSRMPRLQYALIAFHSASAVHAHSKPSRHRRVIEERELLAVPTPSRNAVWYAELIFLCQFENAVPLNLRNGGGNRTPPPEIELCTARSDGSFLCRRSRDGYRCRIKE</sequence>
<dbReference type="EMBL" id="GIFC01008123">
    <property type="protein sequence ID" value="MXU90206.1"/>
    <property type="molecule type" value="Transcribed_RNA"/>
</dbReference>